<organism evidence="1 2">
    <name type="scientific">Lentilactobacillus raoultii</name>
    <dbReference type="NCBI Taxonomy" id="1987503"/>
    <lineage>
        <taxon>Bacteria</taxon>
        <taxon>Bacillati</taxon>
        <taxon>Bacillota</taxon>
        <taxon>Bacilli</taxon>
        <taxon>Lactobacillales</taxon>
        <taxon>Lactobacillaceae</taxon>
        <taxon>Lentilactobacillus</taxon>
    </lineage>
</organism>
<name>A0ABW3PEJ1_9LACO</name>
<dbReference type="RefSeq" id="WP_121979509.1">
    <property type="nucleotide sequence ID" value="NZ_JBHTLH010000010.1"/>
</dbReference>
<evidence type="ECO:0000313" key="1">
    <source>
        <dbReference type="EMBL" id="MFD1124539.1"/>
    </source>
</evidence>
<dbReference type="Pfam" id="PF05013">
    <property type="entry name" value="FGase"/>
    <property type="match status" value="1"/>
</dbReference>
<keyword evidence="2" id="KW-1185">Reference proteome</keyword>
<accession>A0ABW3PEJ1</accession>
<reference evidence="2" key="1">
    <citation type="journal article" date="2019" name="Int. J. Syst. Evol. Microbiol.">
        <title>The Global Catalogue of Microorganisms (GCM) 10K type strain sequencing project: providing services to taxonomists for standard genome sequencing and annotation.</title>
        <authorList>
            <consortium name="The Broad Institute Genomics Platform"/>
            <consortium name="The Broad Institute Genome Sequencing Center for Infectious Disease"/>
            <person name="Wu L."/>
            <person name="Ma J."/>
        </authorList>
    </citation>
    <scope>NUCLEOTIDE SEQUENCE [LARGE SCALE GENOMIC DNA]</scope>
    <source>
        <strain evidence="2">CCUG 71848</strain>
    </source>
</reference>
<protein>
    <submittedName>
        <fullName evidence="1">N-formylglutamate amidohydrolase</fullName>
    </submittedName>
</protein>
<dbReference type="EMBL" id="JBHTLH010000010">
    <property type="protein sequence ID" value="MFD1124539.1"/>
    <property type="molecule type" value="Genomic_DNA"/>
</dbReference>
<dbReference type="Gene3D" id="3.40.630.40">
    <property type="entry name" value="Zn-dependent exopeptidases"/>
    <property type="match status" value="1"/>
</dbReference>
<proteinExistence type="predicted"/>
<sequence>MANFRVYNANLNRFPVVVDLPHSGTKITSSMAQQLLPTAILANTDWFLRELYDFLPKLGFTVLENNLNRYLIDPNRDPKEKLSGTYYHLIYAQNTFGHPLYKWPLSPLEIDSRINQYYKPYHQQLDALLKNKLAVFGKVLLLDLHSFAEYTHSTTKPTADVVLGNDFNQTASQATLAEFKQLFKAQNYTVEENFPFRGGYITRHYGSQTGVQALQIELRYNQYIGKRFFDEEVLNGWDPSTFNCTKQRLQKIFETLTIGLNESN</sequence>
<gene>
    <name evidence="1" type="ORF">ACFQ22_04085</name>
</gene>
<evidence type="ECO:0000313" key="2">
    <source>
        <dbReference type="Proteomes" id="UP001597156"/>
    </source>
</evidence>
<dbReference type="InterPro" id="IPR007709">
    <property type="entry name" value="N-FG_amidohydro"/>
</dbReference>
<dbReference type="SUPFAM" id="SSF53187">
    <property type="entry name" value="Zn-dependent exopeptidases"/>
    <property type="match status" value="1"/>
</dbReference>
<comment type="caution">
    <text evidence="1">The sequence shown here is derived from an EMBL/GenBank/DDBJ whole genome shotgun (WGS) entry which is preliminary data.</text>
</comment>
<dbReference type="Proteomes" id="UP001597156">
    <property type="component" value="Unassembled WGS sequence"/>
</dbReference>